<accession>A0ABU7RGS9</accession>
<dbReference type="EMBL" id="JAZGLY010000004">
    <property type="protein sequence ID" value="MEE6187182.1"/>
    <property type="molecule type" value="Genomic_DNA"/>
</dbReference>
<dbReference type="SUPFAM" id="SSF143422">
    <property type="entry name" value="Transposase IS200-like"/>
    <property type="match status" value="1"/>
</dbReference>
<name>A0ABU7RGS9_9BACT</name>
<comment type="caution">
    <text evidence="1">The sequence shown here is derived from an EMBL/GenBank/DDBJ whole genome shotgun (WGS) entry which is preliminary data.</text>
</comment>
<evidence type="ECO:0000313" key="2">
    <source>
        <dbReference type="Proteomes" id="UP001357452"/>
    </source>
</evidence>
<proteinExistence type="predicted"/>
<evidence type="ECO:0000313" key="1">
    <source>
        <dbReference type="EMBL" id="MEE6187182.1"/>
    </source>
</evidence>
<dbReference type="Proteomes" id="UP001357452">
    <property type="component" value="Unassembled WGS sequence"/>
</dbReference>
<keyword evidence="2" id="KW-1185">Reference proteome</keyword>
<organism evidence="1 2">
    <name type="scientific">Niabella digestorum</name>
    <dbReference type="NCBI Taxonomy" id="3117701"/>
    <lineage>
        <taxon>Bacteria</taxon>
        <taxon>Pseudomonadati</taxon>
        <taxon>Bacteroidota</taxon>
        <taxon>Chitinophagia</taxon>
        <taxon>Chitinophagales</taxon>
        <taxon>Chitinophagaceae</taxon>
        <taxon>Niabella</taxon>
    </lineage>
</organism>
<reference evidence="1 2" key="1">
    <citation type="submission" date="2024-01" db="EMBL/GenBank/DDBJ databases">
        <title>Niabella digestum sp. nov., isolated from waste digestion system.</title>
        <authorList>
            <person name="Zhang L."/>
        </authorList>
    </citation>
    <scope>NUCLEOTIDE SEQUENCE [LARGE SCALE GENOMIC DNA]</scope>
    <source>
        <strain evidence="1 2">A18</strain>
    </source>
</reference>
<protein>
    <submittedName>
        <fullName evidence="1">Uncharacterized protein</fullName>
    </submittedName>
</protein>
<dbReference type="InterPro" id="IPR036515">
    <property type="entry name" value="Transposase_17_sf"/>
</dbReference>
<gene>
    <name evidence="1" type="ORF">V2H41_07850</name>
</gene>
<dbReference type="RefSeq" id="WP_330974592.1">
    <property type="nucleotide sequence ID" value="NZ_JAZGLY010000004.1"/>
</dbReference>
<dbReference type="Gene3D" id="3.30.70.1290">
    <property type="entry name" value="Transposase IS200-like"/>
    <property type="match status" value="1"/>
</dbReference>
<sequence length="202" mass="23629">MMPIRNNGCYCFTLETIDTVDIFTKVMYKQLIVHSLNHFIDSKGLVVYGWCLMTNKLYVICEAQTNNSIKEIKERFVEFTREKIVEAVKEEDTPRNQWILRHFQNLTSPLGNTSVLSCWGEVRTIAQINLRHPNIMAEHLEYIHILPVKERIVQYPADYIYSSARDYVGLPGLVKVTKPAAVEQELYEIESRKSGFRRSYNY</sequence>